<dbReference type="OMA" id="FFLWIDV"/>
<dbReference type="EMBL" id="CM000841">
    <property type="protein sequence ID" value="KRH44518.1"/>
    <property type="molecule type" value="Genomic_DNA"/>
</dbReference>
<keyword evidence="6" id="KW-1185">Reference proteome</keyword>
<dbReference type="PANTHER" id="PTHR10366">
    <property type="entry name" value="NAD DEPENDENT EPIMERASE/DEHYDRATASE"/>
    <property type="match status" value="1"/>
</dbReference>
<reference evidence="4 5" key="1">
    <citation type="journal article" date="2010" name="Nature">
        <title>Genome sequence of the palaeopolyploid soybean.</title>
        <authorList>
            <person name="Schmutz J."/>
            <person name="Cannon S.B."/>
            <person name="Schlueter J."/>
            <person name="Ma J."/>
            <person name="Mitros T."/>
            <person name="Nelson W."/>
            <person name="Hyten D.L."/>
            <person name="Song Q."/>
            <person name="Thelen J.J."/>
            <person name="Cheng J."/>
            <person name="Xu D."/>
            <person name="Hellsten U."/>
            <person name="May G.D."/>
            <person name="Yu Y."/>
            <person name="Sakurai T."/>
            <person name="Umezawa T."/>
            <person name="Bhattacharyya M.K."/>
            <person name="Sandhu D."/>
            <person name="Valliyodan B."/>
            <person name="Lindquist E."/>
            <person name="Peto M."/>
            <person name="Grant D."/>
            <person name="Shu S."/>
            <person name="Goodstein D."/>
            <person name="Barry K."/>
            <person name="Futrell-Griggs M."/>
            <person name="Abernathy B."/>
            <person name="Du J."/>
            <person name="Tian Z."/>
            <person name="Zhu L."/>
            <person name="Gill N."/>
            <person name="Joshi T."/>
            <person name="Libault M."/>
            <person name="Sethuraman A."/>
            <person name="Zhang X.-C."/>
            <person name="Shinozaki K."/>
            <person name="Nguyen H.T."/>
            <person name="Wing R.A."/>
            <person name="Cregan P."/>
            <person name="Specht J."/>
            <person name="Grimwood J."/>
            <person name="Rokhsar D."/>
            <person name="Stacey G."/>
            <person name="Shoemaker R.C."/>
            <person name="Jackson S.A."/>
        </authorList>
    </citation>
    <scope>NUCLEOTIDE SEQUENCE [LARGE SCALE GENOMIC DNA]</scope>
    <source>
        <strain evidence="5">cv. Williams 82</strain>
        <tissue evidence="4">Callus</tissue>
    </source>
</reference>
<keyword evidence="2" id="KW-0560">Oxidoreductase</keyword>
<proteinExistence type="predicted"/>
<evidence type="ECO:0000256" key="2">
    <source>
        <dbReference type="ARBA" id="ARBA00023002"/>
    </source>
</evidence>
<feature type="domain" description="3-beta hydroxysteroid dehydrogenase/isomerase" evidence="3">
    <location>
        <begin position="4"/>
        <end position="198"/>
    </location>
</feature>
<dbReference type="GO" id="GO:0016616">
    <property type="term" value="F:oxidoreductase activity, acting on the CH-OH group of donors, NAD or NADP as acceptor"/>
    <property type="evidence" value="ECO:0000318"/>
    <property type="project" value="GO_Central"/>
</dbReference>
<dbReference type="Gene3D" id="3.40.50.720">
    <property type="entry name" value="NAD(P)-binding Rossmann-like Domain"/>
    <property type="match status" value="1"/>
</dbReference>
<evidence type="ECO:0000313" key="5">
    <source>
        <dbReference type="EnsemblPlants" id="KRH44518"/>
    </source>
</evidence>
<evidence type="ECO:0000259" key="3">
    <source>
        <dbReference type="Pfam" id="PF01073"/>
    </source>
</evidence>
<dbReference type="InterPro" id="IPR002225">
    <property type="entry name" value="3Beta_OHSteriod_DH/Estase"/>
</dbReference>
<name>A0A0R0IQG0_SOYBN</name>
<dbReference type="PaxDb" id="3847-GLYMA08G23120.1"/>
<dbReference type="GO" id="GO:0006694">
    <property type="term" value="P:steroid biosynthetic process"/>
    <property type="evidence" value="ECO:0007669"/>
    <property type="project" value="InterPro"/>
</dbReference>
<protein>
    <recommendedName>
        <fullName evidence="3">3-beta hydroxysteroid dehydrogenase/isomerase domain-containing protein</fullName>
    </recommendedName>
</protein>
<reference evidence="4" key="3">
    <citation type="submission" date="2018-07" db="EMBL/GenBank/DDBJ databases">
        <title>WGS assembly of Glycine max.</title>
        <authorList>
            <person name="Schmutz J."/>
            <person name="Cannon S."/>
            <person name="Schlueter J."/>
            <person name="Ma J."/>
            <person name="Mitros T."/>
            <person name="Nelson W."/>
            <person name="Hyten D."/>
            <person name="Song Q."/>
            <person name="Thelen J."/>
            <person name="Cheng J."/>
            <person name="Xu D."/>
            <person name="Hellsten U."/>
            <person name="May G."/>
            <person name="Yu Y."/>
            <person name="Sakurai T."/>
            <person name="Umezawa T."/>
            <person name="Bhattacharyya M."/>
            <person name="Sandhu D."/>
            <person name="Valliyodan B."/>
            <person name="Lindquist E."/>
            <person name="Peto M."/>
            <person name="Grant D."/>
            <person name="Shu S."/>
            <person name="Goodstein D."/>
            <person name="Barry K."/>
            <person name="Futrell-Griggs M."/>
            <person name="Abernathy B."/>
            <person name="Du J."/>
            <person name="Tian Z."/>
            <person name="Zhu L."/>
            <person name="Gill N."/>
            <person name="Joshi T."/>
            <person name="Libault M."/>
            <person name="Sethuraman A."/>
            <person name="Zhang X."/>
            <person name="Shinozaki K."/>
            <person name="Nguyen H."/>
            <person name="Wing R."/>
            <person name="Cregan P."/>
            <person name="Specht J."/>
            <person name="Grimwood J."/>
            <person name="Rokhsar D."/>
            <person name="Stacey G."/>
            <person name="Shoemaker R."/>
            <person name="Jackson S."/>
        </authorList>
    </citation>
    <scope>NUCLEOTIDE SEQUENCE</scope>
    <source>
        <tissue evidence="4">Callus</tissue>
    </source>
</reference>
<dbReference type="Proteomes" id="UP000008827">
    <property type="component" value="Chromosome 8"/>
</dbReference>
<gene>
    <name evidence="4" type="ORF">GLYMA_08G216200</name>
</gene>
<dbReference type="OrthoDB" id="2735536at2759"/>
<dbReference type="Pfam" id="PF01073">
    <property type="entry name" value="3Beta_HSD"/>
    <property type="match status" value="1"/>
</dbReference>
<dbReference type="AlphaFoldDB" id="A0A0R0IQG0"/>
<dbReference type="InParanoid" id="A0A0R0IQG0"/>
<dbReference type="SMR" id="A0A0R0IQG0"/>
<keyword evidence="1" id="KW-0521">NADP</keyword>
<dbReference type="InterPro" id="IPR050425">
    <property type="entry name" value="NAD(P)_dehydrat-like"/>
</dbReference>
<dbReference type="STRING" id="3847.A0A0R0IQG0"/>
<sequence>MSSHNRTLFKADFLNYESLCSAISGCTAVFHLACPVPSIIVPNPQAILFIYIFGVETIEPAVKGTTNVLEAKVQRLVFVSSIVAISINPNLPKDKVIDESYSSDKDYCKRTRNWYCFSKTEAEEQALDFAKRTGLDLVSICPSLVFWPILQSTTVNTSSLVLLKLLKGVDSLEKKIRWIVDVRYVVYAILLTYEKLEAKGRYVFHSHNIKTRDMLEKLKITCLTISFIHGSYTEVDDYISFSSEKLQRLGWKYRSLEEALIDSVESYREAGLLQSE</sequence>
<accession>A0A0R0IQG0</accession>
<evidence type="ECO:0000313" key="6">
    <source>
        <dbReference type="Proteomes" id="UP000008827"/>
    </source>
</evidence>
<dbReference type="InterPro" id="IPR036291">
    <property type="entry name" value="NAD(P)-bd_dom_sf"/>
</dbReference>
<reference evidence="5" key="2">
    <citation type="submission" date="2018-02" db="UniProtKB">
        <authorList>
            <consortium name="EnsemblPlants"/>
        </authorList>
    </citation>
    <scope>IDENTIFICATION</scope>
    <source>
        <strain evidence="5">Williams 82</strain>
    </source>
</reference>
<dbReference type="PANTHER" id="PTHR10366:SF776">
    <property type="entry name" value="NAD(P)-BINDING ROSSMANN-FOLD SUPERFAMILY PROTEIN"/>
    <property type="match status" value="1"/>
</dbReference>
<dbReference type="EnsemblPlants" id="KRH44518">
    <property type="protein sequence ID" value="KRH44518"/>
    <property type="gene ID" value="GLYMA_08G216200"/>
</dbReference>
<dbReference type="SUPFAM" id="SSF51735">
    <property type="entry name" value="NAD(P)-binding Rossmann-fold domains"/>
    <property type="match status" value="1"/>
</dbReference>
<organism evidence="4">
    <name type="scientific">Glycine max</name>
    <name type="common">Soybean</name>
    <name type="synonym">Glycine hispida</name>
    <dbReference type="NCBI Taxonomy" id="3847"/>
    <lineage>
        <taxon>Eukaryota</taxon>
        <taxon>Viridiplantae</taxon>
        <taxon>Streptophyta</taxon>
        <taxon>Embryophyta</taxon>
        <taxon>Tracheophyta</taxon>
        <taxon>Spermatophyta</taxon>
        <taxon>Magnoliopsida</taxon>
        <taxon>eudicotyledons</taxon>
        <taxon>Gunneridae</taxon>
        <taxon>Pentapetalae</taxon>
        <taxon>rosids</taxon>
        <taxon>fabids</taxon>
        <taxon>Fabales</taxon>
        <taxon>Fabaceae</taxon>
        <taxon>Papilionoideae</taxon>
        <taxon>50 kb inversion clade</taxon>
        <taxon>NPAAA clade</taxon>
        <taxon>indigoferoid/millettioid clade</taxon>
        <taxon>Phaseoleae</taxon>
        <taxon>Glycine</taxon>
        <taxon>Glycine subgen. Soja</taxon>
    </lineage>
</organism>
<dbReference type="Gramene" id="KRH44518">
    <property type="protein sequence ID" value="KRH44518"/>
    <property type="gene ID" value="GLYMA_08G216200"/>
</dbReference>
<evidence type="ECO:0000256" key="1">
    <source>
        <dbReference type="ARBA" id="ARBA00022857"/>
    </source>
</evidence>
<evidence type="ECO:0000313" key="4">
    <source>
        <dbReference type="EMBL" id="KRH44518.1"/>
    </source>
</evidence>